<organism evidence="3 4">
    <name type="scientific">Streptomyces thermocarboxydovorans</name>
    <dbReference type="NCBI Taxonomy" id="59298"/>
    <lineage>
        <taxon>Bacteria</taxon>
        <taxon>Bacillati</taxon>
        <taxon>Actinomycetota</taxon>
        <taxon>Actinomycetes</taxon>
        <taxon>Kitasatosporales</taxon>
        <taxon>Streptomycetaceae</taxon>
        <taxon>Streptomyces</taxon>
    </lineage>
</organism>
<keyword evidence="2" id="KW-0732">Signal</keyword>
<gene>
    <name evidence="3" type="ORF">GCM10009535_13330</name>
</gene>
<reference evidence="3 4" key="1">
    <citation type="journal article" date="2019" name="Int. J. Syst. Evol. Microbiol.">
        <title>The Global Catalogue of Microorganisms (GCM) 10K type strain sequencing project: providing services to taxonomists for standard genome sequencing and annotation.</title>
        <authorList>
            <consortium name="The Broad Institute Genomics Platform"/>
            <consortium name="The Broad Institute Genome Sequencing Center for Infectious Disease"/>
            <person name="Wu L."/>
            <person name="Ma J."/>
        </authorList>
    </citation>
    <scope>NUCLEOTIDE SEQUENCE [LARGE SCALE GENOMIC DNA]</scope>
    <source>
        <strain evidence="3 4">JCM 10367</strain>
    </source>
</reference>
<comment type="caution">
    <text evidence="3">The sequence shown here is derived from an EMBL/GenBank/DDBJ whole genome shotgun (WGS) entry which is preliminary data.</text>
</comment>
<feature type="signal peptide" evidence="2">
    <location>
        <begin position="1"/>
        <end position="20"/>
    </location>
</feature>
<feature type="region of interest" description="Disordered" evidence="1">
    <location>
        <begin position="224"/>
        <end position="259"/>
    </location>
</feature>
<dbReference type="Gene3D" id="2.50.20.20">
    <property type="match status" value="1"/>
</dbReference>
<name>A0ABN1HCI4_9ACTN</name>
<feature type="compositionally biased region" description="Basic and acidic residues" evidence="1">
    <location>
        <begin position="238"/>
        <end position="250"/>
    </location>
</feature>
<feature type="chain" id="PRO_5045158568" evidence="2">
    <location>
        <begin position="21"/>
        <end position="259"/>
    </location>
</feature>
<feature type="compositionally biased region" description="Basic and acidic residues" evidence="1">
    <location>
        <begin position="37"/>
        <end position="49"/>
    </location>
</feature>
<dbReference type="EMBL" id="BAAAGU010000010">
    <property type="protein sequence ID" value="GAA0638180.1"/>
    <property type="molecule type" value="Genomic_DNA"/>
</dbReference>
<dbReference type="Proteomes" id="UP001500724">
    <property type="component" value="Unassembled WGS sequence"/>
</dbReference>
<evidence type="ECO:0000313" key="4">
    <source>
        <dbReference type="Proteomes" id="UP001500724"/>
    </source>
</evidence>
<feature type="region of interest" description="Disordered" evidence="1">
    <location>
        <begin position="25"/>
        <end position="53"/>
    </location>
</feature>
<keyword evidence="3" id="KW-0449">Lipoprotein</keyword>
<evidence type="ECO:0000256" key="1">
    <source>
        <dbReference type="SAM" id="MobiDB-lite"/>
    </source>
</evidence>
<evidence type="ECO:0000313" key="3">
    <source>
        <dbReference type="EMBL" id="GAA0638180.1"/>
    </source>
</evidence>
<accession>A0ABN1HCI4</accession>
<keyword evidence="4" id="KW-1185">Reference proteome</keyword>
<evidence type="ECO:0000256" key="2">
    <source>
        <dbReference type="SAM" id="SignalP"/>
    </source>
</evidence>
<dbReference type="PROSITE" id="PS51257">
    <property type="entry name" value="PROKAR_LIPOPROTEIN"/>
    <property type="match status" value="1"/>
</dbReference>
<proteinExistence type="predicted"/>
<dbReference type="RefSeq" id="WP_343998434.1">
    <property type="nucleotide sequence ID" value="NZ_BAAAGU010000010.1"/>
</dbReference>
<protein>
    <submittedName>
        <fullName evidence="3">Lipoprotein</fullName>
    </submittedName>
</protein>
<sequence length="259" mass="26997">MRRTALATLCLIAVTGAGLTGCLPGEDKASKASEQSEGVKDGKNGRKEPFAGLSGGEIADRAVAATTGAHSLRMRGDVPDEAAGAMTFDMALDRKGECAGTLTMKSGGEAELIKTGDTLYIKYDEAFLRAQSKGEPKADVDAAVDMLAGKWTKMSATGADAEEIAGFCDLDEVLGDVEEGGSTAGRGRTTTVDGTPALTLTERDGKDRYTIYVATEGEPYLLRLDSTADGDSPVTFSDYEKPVPAKKPEGEIVDLDALG</sequence>